<proteinExistence type="predicted"/>
<evidence type="ECO:0000313" key="2">
    <source>
        <dbReference type="Proteomes" id="UP000054549"/>
    </source>
</evidence>
<keyword evidence="2" id="KW-1185">Reference proteome</keyword>
<evidence type="ECO:0000313" key="1">
    <source>
        <dbReference type="EMBL" id="KIL61452.1"/>
    </source>
</evidence>
<dbReference type="InParanoid" id="A0A0C2WIU2"/>
<accession>A0A0C2WIU2</accession>
<gene>
    <name evidence="1" type="ORF">M378DRAFT_166907</name>
</gene>
<reference evidence="1 2" key="1">
    <citation type="submission" date="2014-04" db="EMBL/GenBank/DDBJ databases">
        <title>Evolutionary Origins and Diversification of the Mycorrhizal Mutualists.</title>
        <authorList>
            <consortium name="DOE Joint Genome Institute"/>
            <consortium name="Mycorrhizal Genomics Consortium"/>
            <person name="Kohler A."/>
            <person name="Kuo A."/>
            <person name="Nagy L.G."/>
            <person name="Floudas D."/>
            <person name="Copeland A."/>
            <person name="Barry K.W."/>
            <person name="Cichocki N."/>
            <person name="Veneault-Fourrey C."/>
            <person name="LaButti K."/>
            <person name="Lindquist E.A."/>
            <person name="Lipzen A."/>
            <person name="Lundell T."/>
            <person name="Morin E."/>
            <person name="Murat C."/>
            <person name="Riley R."/>
            <person name="Ohm R."/>
            <person name="Sun H."/>
            <person name="Tunlid A."/>
            <person name="Henrissat B."/>
            <person name="Grigoriev I.V."/>
            <person name="Hibbett D.S."/>
            <person name="Martin F."/>
        </authorList>
    </citation>
    <scope>NUCLEOTIDE SEQUENCE [LARGE SCALE GENOMIC DNA]</scope>
    <source>
        <strain evidence="1 2">Koide BX008</strain>
    </source>
</reference>
<organism evidence="1 2">
    <name type="scientific">Amanita muscaria (strain Koide BX008)</name>
    <dbReference type="NCBI Taxonomy" id="946122"/>
    <lineage>
        <taxon>Eukaryota</taxon>
        <taxon>Fungi</taxon>
        <taxon>Dikarya</taxon>
        <taxon>Basidiomycota</taxon>
        <taxon>Agaricomycotina</taxon>
        <taxon>Agaricomycetes</taxon>
        <taxon>Agaricomycetidae</taxon>
        <taxon>Agaricales</taxon>
        <taxon>Pluteineae</taxon>
        <taxon>Amanitaceae</taxon>
        <taxon>Amanita</taxon>
    </lineage>
</organism>
<dbReference type="EMBL" id="KN818284">
    <property type="protein sequence ID" value="KIL61452.1"/>
    <property type="molecule type" value="Genomic_DNA"/>
</dbReference>
<dbReference type="AlphaFoldDB" id="A0A0C2WIU2"/>
<sequence length="60" mass="7204">MIDNTPLQIRRWNSPCLSTSRQKMRCKVRNVGKPYLSTQVTRKSFDGHSVEFWKWCWGCR</sequence>
<name>A0A0C2WIU2_AMAMK</name>
<protein>
    <submittedName>
        <fullName evidence="1">Uncharacterized protein</fullName>
    </submittedName>
</protein>
<dbReference type="Proteomes" id="UP000054549">
    <property type="component" value="Unassembled WGS sequence"/>
</dbReference>
<dbReference type="HOGENOM" id="CLU_2941271_0_0_1"/>